<evidence type="ECO:0000256" key="3">
    <source>
        <dbReference type="ARBA" id="ARBA00009789"/>
    </source>
</evidence>
<dbReference type="CDD" id="cd02516">
    <property type="entry name" value="CDP-ME_synthetase"/>
    <property type="match status" value="1"/>
</dbReference>
<feature type="binding site" evidence="10">
    <location>
        <position position="270"/>
    </location>
    <ligand>
        <name>a divalent metal cation</name>
        <dbReference type="ChEBI" id="CHEBI:60240"/>
    </ligand>
</feature>
<feature type="binding site" evidence="10">
    <location>
        <position position="235"/>
    </location>
    <ligand>
        <name>a divalent metal cation</name>
        <dbReference type="ChEBI" id="CHEBI:60240"/>
    </ligand>
</feature>
<comment type="function">
    <text evidence="10">Bifunctional enzyme that catalyzes the formation of 4-diphosphocytidyl-2-C-methyl-D-erythritol from CTP and 2-C-methyl-D-erythritol 4-phosphate (MEP) (IspD), and catalyzes the conversion of 4-diphosphocytidyl-2-C-methyl-D-erythritol 2-phosphate (CDP-ME2P) to 2-C-methyl-D-erythritol 2,4-cyclodiphosphate (ME-CPP) with a corresponding release of cytidine 5-monophosphate (CMP) (IspF).</text>
</comment>
<dbReference type="HAMAP" id="MF_00107">
    <property type="entry name" value="IspF"/>
    <property type="match status" value="1"/>
</dbReference>
<feature type="site" description="Transition state stabilizer" evidence="10">
    <location>
        <position position="19"/>
    </location>
</feature>
<protein>
    <recommendedName>
        <fullName evidence="10">Bifunctional enzyme IspD/IspF</fullName>
    </recommendedName>
    <domain>
        <recommendedName>
            <fullName evidence="10">2-C-methyl-D-erythritol 4-phosphate cytidylyltransferase</fullName>
            <ecNumber evidence="10">2.7.7.60</ecNumber>
        </recommendedName>
        <alternativeName>
            <fullName evidence="10">4-diphosphocytidyl-2C-methyl-D-erythritol synthase</fullName>
        </alternativeName>
        <alternativeName>
            <fullName evidence="10">MEP cytidylyltransferase</fullName>
            <shortName evidence="10">MCT</shortName>
        </alternativeName>
    </domain>
    <domain>
        <recommendedName>
            <fullName evidence="10">2-C-methyl-D-erythritol 2,4-cyclodiphosphate synthase</fullName>
            <shortName evidence="10">MECDP-synthase</shortName>
            <shortName evidence="10">MECPP-synthase</shortName>
            <shortName evidence="10">MECPS</shortName>
            <ecNumber evidence="10">4.6.1.12</ecNumber>
        </recommendedName>
    </domain>
</protein>
<dbReference type="InterPro" id="IPR036571">
    <property type="entry name" value="MECDP_synthase_sf"/>
</dbReference>
<evidence type="ECO:0000313" key="12">
    <source>
        <dbReference type="EMBL" id="BDG08083.1"/>
    </source>
</evidence>
<feature type="site" description="Transition state stabilizer" evidence="10">
    <location>
        <position position="24"/>
    </location>
</feature>
<evidence type="ECO:0000256" key="6">
    <source>
        <dbReference type="ARBA" id="ARBA00022723"/>
    </source>
</evidence>
<feature type="region of interest" description="2-C-methyl-D-erythritol 4-phosphate cytidylyltransferase" evidence="10">
    <location>
        <begin position="1"/>
        <end position="228"/>
    </location>
</feature>
<dbReference type="Proteomes" id="UP001162734">
    <property type="component" value="Chromosome"/>
</dbReference>
<dbReference type="NCBIfam" id="TIGR00151">
    <property type="entry name" value="ispF"/>
    <property type="match status" value="1"/>
</dbReference>
<feature type="binding site" evidence="10">
    <location>
        <begin position="235"/>
        <end position="237"/>
    </location>
    <ligand>
        <name>4-CDP-2-C-methyl-D-erythritol 2-phosphate</name>
        <dbReference type="ChEBI" id="CHEBI:57919"/>
    </ligand>
</feature>
<evidence type="ECO:0000256" key="9">
    <source>
        <dbReference type="ARBA" id="ARBA00023268"/>
    </source>
</evidence>
<dbReference type="Pfam" id="PF02542">
    <property type="entry name" value="YgbB"/>
    <property type="match status" value="1"/>
</dbReference>
<dbReference type="EMBL" id="AP025592">
    <property type="protein sequence ID" value="BDG08083.1"/>
    <property type="molecule type" value="Genomic_DNA"/>
</dbReference>
<comment type="caution">
    <text evidence="10">Lacks conserved residue(s) required for the propagation of feature annotation.</text>
</comment>
<feature type="site" description="Positions MEP for the nucleophilic attack" evidence="10">
    <location>
        <position position="210"/>
    </location>
</feature>
<feature type="site" description="Transition state stabilizer" evidence="10">
    <location>
        <position position="262"/>
    </location>
</feature>
<dbReference type="SUPFAM" id="SSF69765">
    <property type="entry name" value="IpsF-like"/>
    <property type="match status" value="1"/>
</dbReference>
<feature type="domain" description="2-C-methyl-D-erythritol 2,4-cyclodiphosphate synthase" evidence="11">
    <location>
        <begin position="230"/>
        <end position="382"/>
    </location>
</feature>
<dbReference type="PANTHER" id="PTHR43181:SF1">
    <property type="entry name" value="2-C-METHYL-D-ERYTHRITOL 2,4-CYCLODIPHOSPHATE SYNTHASE, CHLOROPLASTIC"/>
    <property type="match status" value="1"/>
</dbReference>
<keyword evidence="13" id="KW-1185">Reference proteome</keyword>
<dbReference type="RefSeq" id="WP_248345235.1">
    <property type="nucleotide sequence ID" value="NZ_AP025592.1"/>
</dbReference>
<dbReference type="HAMAP" id="MF_01520">
    <property type="entry name" value="IspDF"/>
    <property type="match status" value="1"/>
</dbReference>
<feature type="binding site" evidence="10">
    <location>
        <position position="237"/>
    </location>
    <ligand>
        <name>a divalent metal cation</name>
        <dbReference type="ChEBI" id="CHEBI:60240"/>
    </ligand>
</feature>
<evidence type="ECO:0000256" key="7">
    <source>
        <dbReference type="ARBA" id="ARBA00023229"/>
    </source>
</evidence>
<evidence type="ECO:0000259" key="11">
    <source>
        <dbReference type="Pfam" id="PF02542"/>
    </source>
</evidence>
<dbReference type="InterPro" id="IPR026596">
    <property type="entry name" value="IspD/F"/>
</dbReference>
<evidence type="ECO:0000256" key="4">
    <source>
        <dbReference type="ARBA" id="ARBA00022679"/>
    </source>
</evidence>
<dbReference type="InterPro" id="IPR003526">
    <property type="entry name" value="MECDP_synthase"/>
</dbReference>
<proteinExistence type="inferred from homology"/>
<dbReference type="SUPFAM" id="SSF53448">
    <property type="entry name" value="Nucleotide-diphospho-sugar transferases"/>
    <property type="match status" value="1"/>
</dbReference>
<comment type="catalytic activity">
    <reaction evidence="10">
        <text>4-CDP-2-C-methyl-D-erythritol 2-phosphate = 2-C-methyl-D-erythritol 2,4-cyclic diphosphate + CMP</text>
        <dbReference type="Rhea" id="RHEA:23864"/>
        <dbReference type="ChEBI" id="CHEBI:57919"/>
        <dbReference type="ChEBI" id="CHEBI:58483"/>
        <dbReference type="ChEBI" id="CHEBI:60377"/>
        <dbReference type="EC" id="4.6.1.12"/>
    </reaction>
</comment>
<dbReference type="Gene3D" id="3.30.1330.50">
    <property type="entry name" value="2-C-methyl-D-erythritol 2,4-cyclodiphosphate synthase"/>
    <property type="match status" value="1"/>
</dbReference>
<organism evidence="12 13">
    <name type="scientific">Anaeromyxobacter paludicola</name>
    <dbReference type="NCBI Taxonomy" id="2918171"/>
    <lineage>
        <taxon>Bacteria</taxon>
        <taxon>Pseudomonadati</taxon>
        <taxon>Myxococcota</taxon>
        <taxon>Myxococcia</taxon>
        <taxon>Myxococcales</taxon>
        <taxon>Cystobacterineae</taxon>
        <taxon>Anaeromyxobacteraceae</taxon>
        <taxon>Anaeromyxobacter</taxon>
    </lineage>
</organism>
<evidence type="ECO:0000256" key="10">
    <source>
        <dbReference type="HAMAP-Rule" id="MF_01520"/>
    </source>
</evidence>
<comment type="similarity">
    <text evidence="10">In the N-terminal section; belongs to the IspD/TarI cytidylyltransferase family. IspD subfamily.</text>
</comment>
<dbReference type="EC" id="4.6.1.12" evidence="10"/>
<evidence type="ECO:0000256" key="2">
    <source>
        <dbReference type="ARBA" id="ARBA00004787"/>
    </source>
</evidence>
<feature type="binding site" evidence="10">
    <location>
        <begin position="360"/>
        <end position="363"/>
    </location>
    <ligand>
        <name>4-CDP-2-C-methyl-D-erythritol 2-phosphate</name>
        <dbReference type="ChEBI" id="CHEBI:57919"/>
    </ligand>
</feature>
<keyword evidence="7 10" id="KW-0414">Isoprene biosynthesis</keyword>
<feature type="binding site" evidence="10">
    <location>
        <position position="370"/>
    </location>
    <ligand>
        <name>4-CDP-2-C-methyl-D-erythritol 2-phosphate</name>
        <dbReference type="ChEBI" id="CHEBI:57919"/>
    </ligand>
</feature>
<dbReference type="PANTHER" id="PTHR43181">
    <property type="entry name" value="2-C-METHYL-D-ERYTHRITOL 2,4-CYCLODIPHOSPHATE SYNTHASE, CHLOROPLASTIC"/>
    <property type="match status" value="1"/>
</dbReference>
<dbReference type="EC" id="2.7.7.60" evidence="10"/>
<keyword evidence="9 10" id="KW-0511">Multifunctional enzyme</keyword>
<comment type="catalytic activity">
    <reaction evidence="1 10">
        <text>2-C-methyl-D-erythritol 4-phosphate + CTP + H(+) = 4-CDP-2-C-methyl-D-erythritol + diphosphate</text>
        <dbReference type="Rhea" id="RHEA:13429"/>
        <dbReference type="ChEBI" id="CHEBI:15378"/>
        <dbReference type="ChEBI" id="CHEBI:33019"/>
        <dbReference type="ChEBI" id="CHEBI:37563"/>
        <dbReference type="ChEBI" id="CHEBI:57823"/>
        <dbReference type="ChEBI" id="CHEBI:58262"/>
        <dbReference type="EC" id="2.7.7.60"/>
    </reaction>
</comment>
<feature type="site" description="Positions MEP for the nucleophilic attack" evidence="10">
    <location>
        <position position="154"/>
    </location>
</feature>
<comment type="similarity">
    <text evidence="10">In the C-terminal section; belongs to the IspF family.</text>
</comment>
<dbReference type="Gene3D" id="3.90.550.10">
    <property type="entry name" value="Spore Coat Polysaccharide Biosynthesis Protein SpsA, Chain A"/>
    <property type="match status" value="1"/>
</dbReference>
<keyword evidence="4 10" id="KW-0808">Transferase</keyword>
<reference evidence="13" key="1">
    <citation type="journal article" date="2022" name="Int. J. Syst. Evol. Microbiol.">
        <title>Anaeromyxobacter oryzae sp. nov., Anaeromyxobacter diazotrophicus sp. nov. and Anaeromyxobacter paludicola sp. nov., isolated from paddy soils.</title>
        <authorList>
            <person name="Itoh H."/>
            <person name="Xu Z."/>
            <person name="Mise K."/>
            <person name="Masuda Y."/>
            <person name="Ushijima N."/>
            <person name="Hayakawa C."/>
            <person name="Shiratori Y."/>
            <person name="Senoo K."/>
        </authorList>
    </citation>
    <scope>NUCLEOTIDE SEQUENCE [LARGE SCALE GENOMIC DNA]</scope>
    <source>
        <strain evidence="13">Red630</strain>
    </source>
</reference>
<feature type="binding site" evidence="10">
    <location>
        <position position="367"/>
    </location>
    <ligand>
        <name>4-CDP-2-C-methyl-D-erythritol 2-phosphate</name>
        <dbReference type="ChEBI" id="CHEBI:57919"/>
    </ligand>
</feature>
<evidence type="ECO:0000256" key="5">
    <source>
        <dbReference type="ARBA" id="ARBA00022695"/>
    </source>
</evidence>
<comment type="cofactor">
    <cofactor evidence="10">
        <name>a divalent metal cation</name>
        <dbReference type="ChEBI" id="CHEBI:60240"/>
    </cofactor>
</comment>
<dbReference type="Pfam" id="PF01128">
    <property type="entry name" value="IspD"/>
    <property type="match status" value="1"/>
</dbReference>
<feature type="binding site" evidence="10">
    <location>
        <begin position="284"/>
        <end position="286"/>
    </location>
    <ligand>
        <name>4-CDP-2-C-methyl-D-erythritol 2-phosphate</name>
        <dbReference type="ChEBI" id="CHEBI:57919"/>
    </ligand>
</feature>
<feature type="binding site" evidence="10">
    <location>
        <begin position="262"/>
        <end position="263"/>
    </location>
    <ligand>
        <name>4-CDP-2-C-methyl-D-erythritol 2-phosphate</name>
        <dbReference type="ChEBI" id="CHEBI:57919"/>
    </ligand>
</feature>
<comment type="similarity">
    <text evidence="3">Belongs to the IspD/TarI cytidylyltransferase family. IspD subfamily.</text>
</comment>
<dbReference type="NCBIfam" id="TIGR00453">
    <property type="entry name" value="ispD"/>
    <property type="match status" value="1"/>
</dbReference>
<dbReference type="PROSITE" id="PS01295">
    <property type="entry name" value="ISPD"/>
    <property type="match status" value="1"/>
</dbReference>
<accession>A0ABN6N8A6</accession>
<name>A0ABN6N8A6_9BACT</name>
<dbReference type="HAMAP" id="MF_00108">
    <property type="entry name" value="IspD"/>
    <property type="match status" value="1"/>
</dbReference>
<sequence length="386" mass="39543">MIGGERVGAILAAGGSGQRAGVAKQWLVLGGETVLRRSARALAACELVDELVAVVPPGDEPRALADLAGLGKPVKAVAGGPARADSVRNGLAALPECALVLIHDAARPFATPALAREVAQAAAEAGAALAALAATDTVKRAGPGERRVAGTIDRREVWLAQTPQGFRADVLRRAFEAAGPDAALATDECALVERAGGEVRLVPGEPGNFKITSPADVERARARLEAPVAMGIGYDVHPFAPGRKLILGGVEFEGEGDGLLGHSDADICAHAIGDAILGAAGLGDLGRHFPDTDPRWKGVSSLLLLRHIAGLAAERGWRVGNCDVTLAARRPKVAPRADEMRARLAEALGVSPAQVNVKATTGEKLGFVGRAEGIAAHAVALLVRAV</sequence>
<dbReference type="InterPro" id="IPR001228">
    <property type="entry name" value="IspD"/>
</dbReference>
<keyword evidence="6 10" id="KW-0479">Metal-binding</keyword>
<dbReference type="InterPro" id="IPR029044">
    <property type="entry name" value="Nucleotide-diphossugar_trans"/>
</dbReference>
<feature type="site" description="Transition state stabilizer" evidence="10">
    <location>
        <position position="361"/>
    </location>
</feature>
<dbReference type="CDD" id="cd00554">
    <property type="entry name" value="MECDP_synthase"/>
    <property type="match status" value="1"/>
</dbReference>
<keyword evidence="5 10" id="KW-0548">Nucleotidyltransferase</keyword>
<keyword evidence="8 10" id="KW-0456">Lyase</keyword>
<feature type="binding site" evidence="10">
    <location>
        <begin position="289"/>
        <end position="293"/>
    </location>
    <ligand>
        <name>4-CDP-2-C-methyl-D-erythritol 2-phosphate</name>
        <dbReference type="ChEBI" id="CHEBI:57919"/>
    </ligand>
</feature>
<dbReference type="InterPro" id="IPR018294">
    <property type="entry name" value="ISPD_synthase_CS"/>
</dbReference>
<dbReference type="InterPro" id="IPR034683">
    <property type="entry name" value="IspD/TarI"/>
</dbReference>
<evidence type="ECO:0000313" key="13">
    <source>
        <dbReference type="Proteomes" id="UP001162734"/>
    </source>
</evidence>
<gene>
    <name evidence="10 12" type="primary">ispDF</name>
    <name evidence="12" type="ORF">AMPC_11960</name>
</gene>
<evidence type="ECO:0000256" key="8">
    <source>
        <dbReference type="ARBA" id="ARBA00023239"/>
    </source>
</evidence>
<comment type="pathway">
    <text evidence="10">Isoprenoid biosynthesis; isopentenyl diphosphate biosynthesis via DXP pathway; isopentenyl diphosphate from 1-deoxy-D-xylulose 5-phosphate: step 4/6.</text>
</comment>
<feature type="region of interest" description="2-C-methyl-D-erythritol 2,4-cyclodiphosphate synthase" evidence="10">
    <location>
        <begin position="229"/>
        <end position="386"/>
    </location>
</feature>
<comment type="pathway">
    <text evidence="2 10">Isoprenoid biosynthesis; isopentenyl diphosphate biosynthesis via DXP pathway; isopentenyl diphosphate from 1-deoxy-D-xylulose 5-phosphate: step 2/6.</text>
</comment>
<evidence type="ECO:0000256" key="1">
    <source>
        <dbReference type="ARBA" id="ARBA00001282"/>
    </source>
</evidence>